<name>K6QF95_9FIRM</name>
<reference evidence="2" key="2">
    <citation type="submission" date="2012-10" db="EMBL/GenBank/DDBJ databases">
        <title>Improved high-quality draft of Thermaerobacter subterraneus C21, DSM 13965.</title>
        <authorList>
            <consortium name="DOE Joint Genome Institute"/>
            <person name="Eisen J."/>
            <person name="Huntemann M."/>
            <person name="Wei C.-L."/>
            <person name="Han J."/>
            <person name="Detter J.C."/>
            <person name="Han C."/>
            <person name="Tapia R."/>
            <person name="Chen A."/>
            <person name="Kyrpides N."/>
            <person name="Mavromatis K."/>
            <person name="Markowitz V."/>
            <person name="Szeto E."/>
            <person name="Ivanova N."/>
            <person name="Mikhailova N."/>
            <person name="Ovchinnikova G."/>
            <person name="Pagani I."/>
            <person name="Pati A."/>
            <person name="Goodwin L."/>
            <person name="Nordberg H.P."/>
            <person name="Cantor M.N."/>
            <person name="Hua S.X."/>
            <person name="Woyke T."/>
            <person name="Eisen J."/>
            <person name="Klenk H.-P."/>
        </authorList>
    </citation>
    <scope>NUCLEOTIDE SEQUENCE [LARGE SCALE GENOMIC DNA]</scope>
    <source>
        <strain evidence="2">DSM 13965</strain>
    </source>
</reference>
<reference evidence="2" key="1">
    <citation type="submission" date="2010-10" db="EMBL/GenBank/DDBJ databases">
        <authorList>
            <consortium name="US DOE Joint Genome Institute (JGI-PGF)"/>
            <person name="Lucas S."/>
            <person name="Copeland A."/>
            <person name="Lapidus A."/>
            <person name="Bruce D."/>
            <person name="Goodwin L."/>
            <person name="Pitluck S."/>
            <person name="Kyrpides N."/>
            <person name="Mavromatis K."/>
            <person name="Detter J.C."/>
            <person name="Han C."/>
            <person name="Land M."/>
            <person name="Hauser L."/>
            <person name="Markowitz V."/>
            <person name="Cheng J.-F."/>
            <person name="Hugenholtz P."/>
            <person name="Woyke T."/>
            <person name="Wu D."/>
            <person name="Pukall R."/>
            <person name="Wahrenburg C."/>
            <person name="Brambilla E."/>
            <person name="Klenk H.-P."/>
            <person name="Eisen J.A."/>
        </authorList>
    </citation>
    <scope>NUCLEOTIDE SEQUENCE [LARGE SCALE GENOMIC DNA]</scope>
    <source>
        <strain evidence="2">DSM 13965</strain>
    </source>
</reference>
<gene>
    <name evidence="2" type="ORF">ThesuDRAFT_01403</name>
</gene>
<keyword evidence="3" id="KW-1185">Reference proteome</keyword>
<feature type="domain" description="YtkA-like" evidence="1">
    <location>
        <begin position="36"/>
        <end position="112"/>
    </location>
</feature>
<dbReference type="eggNOG" id="ENOG50337KB">
    <property type="taxonomic scope" value="Bacteria"/>
</dbReference>
<dbReference type="Proteomes" id="UP000005710">
    <property type="component" value="Unassembled WGS sequence"/>
</dbReference>
<dbReference type="PROSITE" id="PS51257">
    <property type="entry name" value="PROKAR_LIPOPROTEIN"/>
    <property type="match status" value="1"/>
</dbReference>
<comment type="caution">
    <text evidence="2">The sequence shown here is derived from an EMBL/GenBank/DDBJ whole genome shotgun (WGS) entry which is preliminary data.</text>
</comment>
<dbReference type="RefSeq" id="WP_006903674.1">
    <property type="nucleotide sequence ID" value="NZ_JH976535.1"/>
</dbReference>
<evidence type="ECO:0000313" key="3">
    <source>
        <dbReference type="Proteomes" id="UP000005710"/>
    </source>
</evidence>
<dbReference type="EMBL" id="AENY02000002">
    <property type="protein sequence ID" value="EKP95646.1"/>
    <property type="molecule type" value="Genomic_DNA"/>
</dbReference>
<dbReference type="InterPro" id="IPR032693">
    <property type="entry name" value="YtkA-like_dom"/>
</dbReference>
<accession>K6QF95</accession>
<evidence type="ECO:0000313" key="2">
    <source>
        <dbReference type="EMBL" id="EKP95646.1"/>
    </source>
</evidence>
<evidence type="ECO:0000259" key="1">
    <source>
        <dbReference type="Pfam" id="PF13115"/>
    </source>
</evidence>
<dbReference type="STRING" id="867903.ThesuDRAFT_01403"/>
<proteinExistence type="predicted"/>
<dbReference type="HOGENOM" id="CLU_144221_0_0_9"/>
<sequence length="132" mass="14329">MCLQRTIALLLLVVMIVTLAGCRSKTEGTGRQGGPDVRLVLEPDPPVVGEARLVFIVSDRGQPVSNLQVSVEGNMTHAGMQPVFATAVETDPGRYVTQDFRFTMNGDWVLTVTLRSSEGSTFTRTFEVTVGE</sequence>
<protein>
    <recommendedName>
        <fullName evidence="1">YtkA-like domain-containing protein</fullName>
    </recommendedName>
</protein>
<dbReference type="Pfam" id="PF13115">
    <property type="entry name" value="YtkA"/>
    <property type="match status" value="1"/>
</dbReference>
<dbReference type="AlphaFoldDB" id="K6QF95"/>
<organism evidence="2 3">
    <name type="scientific">Thermaerobacter subterraneus DSM 13965</name>
    <dbReference type="NCBI Taxonomy" id="867903"/>
    <lineage>
        <taxon>Bacteria</taxon>
        <taxon>Bacillati</taxon>
        <taxon>Bacillota</taxon>
        <taxon>Clostridia</taxon>
        <taxon>Eubacteriales</taxon>
        <taxon>Clostridiales Family XVII. Incertae Sedis</taxon>
        <taxon>Thermaerobacter</taxon>
    </lineage>
</organism>